<gene>
    <name evidence="6" type="ordered locus">Oter_3886</name>
</gene>
<comment type="similarity">
    <text evidence="2">Belongs to the acyl-CoA dehydrogenase family.</text>
</comment>
<dbReference type="PROSITE" id="PS50834">
    <property type="entry name" value="HIN_200"/>
    <property type="match status" value="1"/>
</dbReference>
<keyword evidence="4" id="KW-0274">FAD</keyword>
<organism evidence="6 7">
    <name type="scientific">Opitutus terrae (strain DSM 11246 / JCM 15787 / PB90-1)</name>
    <dbReference type="NCBI Taxonomy" id="452637"/>
    <lineage>
        <taxon>Bacteria</taxon>
        <taxon>Pseudomonadati</taxon>
        <taxon>Verrucomicrobiota</taxon>
        <taxon>Opitutia</taxon>
        <taxon>Opitutales</taxon>
        <taxon>Opitutaceae</taxon>
        <taxon>Opitutus</taxon>
    </lineage>
</organism>
<evidence type="ECO:0000256" key="3">
    <source>
        <dbReference type="ARBA" id="ARBA00022630"/>
    </source>
</evidence>
<dbReference type="AlphaFoldDB" id="B1ZZ88"/>
<name>B1ZZ88_OPITP</name>
<dbReference type="Gene3D" id="1.20.140.10">
    <property type="entry name" value="Butyryl-CoA Dehydrogenase, subunit A, domain 3"/>
    <property type="match status" value="1"/>
</dbReference>
<evidence type="ECO:0000259" key="5">
    <source>
        <dbReference type="PROSITE" id="PS50834"/>
    </source>
</evidence>
<dbReference type="InterPro" id="IPR037069">
    <property type="entry name" value="AcylCoA_DH/ox_N_sf"/>
</dbReference>
<dbReference type="Pfam" id="PF02771">
    <property type="entry name" value="Acyl-CoA_dh_N"/>
    <property type="match status" value="1"/>
</dbReference>
<dbReference type="Proteomes" id="UP000007013">
    <property type="component" value="Chromosome"/>
</dbReference>
<dbReference type="InterPro" id="IPR036250">
    <property type="entry name" value="AcylCo_DH-like_C"/>
</dbReference>
<dbReference type="PANTHER" id="PTHR43884">
    <property type="entry name" value="ACYL-COA DEHYDROGENASE"/>
    <property type="match status" value="1"/>
</dbReference>
<dbReference type="GO" id="GO:0050660">
    <property type="term" value="F:flavin adenine dinucleotide binding"/>
    <property type="evidence" value="ECO:0007669"/>
    <property type="project" value="InterPro"/>
</dbReference>
<dbReference type="InterPro" id="IPR013786">
    <property type="entry name" value="AcylCoA_DH/ox_N"/>
</dbReference>
<dbReference type="InterPro" id="IPR009075">
    <property type="entry name" value="AcylCo_DH/oxidase_C"/>
</dbReference>
<evidence type="ECO:0000256" key="1">
    <source>
        <dbReference type="ARBA" id="ARBA00001974"/>
    </source>
</evidence>
<dbReference type="InterPro" id="IPR004021">
    <property type="entry name" value="HIN200/IF120x"/>
</dbReference>
<sequence>MLKTLPGDDVRQIMWRFQHRYDLQMLIQSSRGVARGLVAHLVAEGARNSHEWTAAKQQLLKAYDEAGITTCFMDPHQGGFIEGPKNLALALVALELAWVDAGAATGSLAGNLALSPIHERGTQAQRDVYMSRCVPPQPGEQKQVWRGAFSLTEPLPYVGVETGLLSGRVSIAEWPDGQEPLLQVDKRARFITNMGFANFTTAAVESADPRLKGSCIVILEETDPGTYDRGVPTRKMVHQLSSTNDPVFSLKVPASRIIGGYTIKDGVIIPNYSHGEIIEAVFRRTRVTVGIMTAAKLLSAVEPVIRYHRNRFRGASSVNPGTPRFDQGLQQKEDCLQRLVDIWANGEAAASLGFAAARLFDELDPLEKLKDQKFAEQKIAPGMAQMKAFRAIAKQALEFIALEAQPAATRDAARYEALKADALVQYLILDSQANVLCPATKLWNTGHGANVMREAVSLVGGYGITEDCPGFLGHKWMDAQLEATYEGPEAVQRRQLSVTMTNEVFLGSCRSWIRDLQQIAATHPGIGANSVAAGMELWLWTLEHLQKGTDALGAKLFSSNRQGVTFPLADALCWLLASRQQILDVIELETKGHESATLADGLSGYVNFFTDLCAVQAATAAGEVGRICAELVYGYGSAPAGAESFVALRTKLDASLAGARLAKDRAADALTTVMIPEALDYPA</sequence>
<reference evidence="6 7" key="1">
    <citation type="journal article" date="2011" name="J. Bacteriol.">
        <title>Genome sequence of the verrucomicrobium Opitutus terrae PB90-1, an abundant inhabitant of rice paddy soil ecosystems.</title>
        <authorList>
            <person name="van Passel M.W."/>
            <person name="Kant R."/>
            <person name="Palva A."/>
            <person name="Copeland A."/>
            <person name="Lucas S."/>
            <person name="Lapidus A."/>
            <person name="Glavina del Rio T."/>
            <person name="Pitluck S."/>
            <person name="Goltsman E."/>
            <person name="Clum A."/>
            <person name="Sun H."/>
            <person name="Schmutz J."/>
            <person name="Larimer F.W."/>
            <person name="Land M.L."/>
            <person name="Hauser L."/>
            <person name="Kyrpides N."/>
            <person name="Mikhailova N."/>
            <person name="Richardson P.P."/>
            <person name="Janssen P.H."/>
            <person name="de Vos W.M."/>
            <person name="Smidt H."/>
        </authorList>
    </citation>
    <scope>NUCLEOTIDE SEQUENCE [LARGE SCALE GENOMIC DNA]</scope>
    <source>
        <strain evidence="7">DSM 11246 / JCM 15787 / PB90-1</strain>
    </source>
</reference>
<dbReference type="InterPro" id="IPR009100">
    <property type="entry name" value="AcylCoA_DH/oxidase_NM_dom_sf"/>
</dbReference>
<dbReference type="GO" id="GO:0003995">
    <property type="term" value="F:acyl-CoA dehydrogenase activity"/>
    <property type="evidence" value="ECO:0007669"/>
    <property type="project" value="TreeGrafter"/>
</dbReference>
<dbReference type="Pfam" id="PF00441">
    <property type="entry name" value="Acyl-CoA_dh_1"/>
    <property type="match status" value="1"/>
</dbReference>
<dbReference type="Gene3D" id="1.10.540.10">
    <property type="entry name" value="Acyl-CoA dehydrogenase/oxidase, N-terminal domain"/>
    <property type="match status" value="1"/>
</dbReference>
<dbReference type="HOGENOM" id="CLU_376792_0_0_0"/>
<evidence type="ECO:0000256" key="2">
    <source>
        <dbReference type="ARBA" id="ARBA00009347"/>
    </source>
</evidence>
<protein>
    <submittedName>
        <fullName evidence="6">Acyl-CoA dehydrogenase domain protein</fullName>
    </submittedName>
</protein>
<evidence type="ECO:0000313" key="7">
    <source>
        <dbReference type="Proteomes" id="UP000007013"/>
    </source>
</evidence>
<evidence type="ECO:0000256" key="4">
    <source>
        <dbReference type="ARBA" id="ARBA00022827"/>
    </source>
</evidence>
<feature type="domain" description="HIN-200" evidence="5">
    <location>
        <begin position="216"/>
        <end position="288"/>
    </location>
</feature>
<dbReference type="SUPFAM" id="SSF47203">
    <property type="entry name" value="Acyl-CoA dehydrogenase C-terminal domain-like"/>
    <property type="match status" value="1"/>
</dbReference>
<keyword evidence="3" id="KW-0285">Flavoprotein</keyword>
<dbReference type="STRING" id="452637.Oter_3886"/>
<keyword evidence="7" id="KW-1185">Reference proteome</keyword>
<accession>B1ZZ88</accession>
<dbReference type="eggNOG" id="COG1960">
    <property type="taxonomic scope" value="Bacteria"/>
</dbReference>
<comment type="cofactor">
    <cofactor evidence="1">
        <name>FAD</name>
        <dbReference type="ChEBI" id="CHEBI:57692"/>
    </cofactor>
</comment>
<proteinExistence type="inferred from homology"/>
<evidence type="ECO:0000313" key="6">
    <source>
        <dbReference type="EMBL" id="ACB77160.1"/>
    </source>
</evidence>
<dbReference type="KEGG" id="ote:Oter_3886"/>
<dbReference type="SUPFAM" id="SSF56645">
    <property type="entry name" value="Acyl-CoA dehydrogenase NM domain-like"/>
    <property type="match status" value="1"/>
</dbReference>
<dbReference type="PANTHER" id="PTHR43884:SF12">
    <property type="entry name" value="ISOVALERYL-COA DEHYDROGENASE, MITOCHONDRIAL-RELATED"/>
    <property type="match status" value="1"/>
</dbReference>
<dbReference type="EMBL" id="CP001032">
    <property type="protein sequence ID" value="ACB77160.1"/>
    <property type="molecule type" value="Genomic_DNA"/>
</dbReference>